<feature type="compositionally biased region" description="Polar residues" evidence="1">
    <location>
        <begin position="138"/>
        <end position="148"/>
    </location>
</feature>
<feature type="compositionally biased region" description="Low complexity" evidence="1">
    <location>
        <begin position="184"/>
        <end position="195"/>
    </location>
</feature>
<dbReference type="Pfam" id="PF00553">
    <property type="entry name" value="CBM_2"/>
    <property type="match status" value="1"/>
</dbReference>
<protein>
    <recommendedName>
        <fullName evidence="3">CBM2 domain-containing protein</fullName>
    </recommendedName>
</protein>
<keyword evidence="2" id="KW-0472">Membrane</keyword>
<evidence type="ECO:0000313" key="4">
    <source>
        <dbReference type="EMBL" id="GID65952.1"/>
    </source>
</evidence>
<accession>A0A919IIH0</accession>
<feature type="domain" description="CBM2" evidence="3">
    <location>
        <begin position="186"/>
        <end position="297"/>
    </location>
</feature>
<dbReference type="GO" id="GO:0030247">
    <property type="term" value="F:polysaccharide binding"/>
    <property type="evidence" value="ECO:0007669"/>
    <property type="project" value="UniProtKB-UniRule"/>
</dbReference>
<keyword evidence="5" id="KW-1185">Reference proteome</keyword>
<sequence length="297" mass="29418">MPGQGTETPVEDVLAERRYAELDGWSQSAETVTMPAVAPDPYPAAPRRRLVVAASEIVTEPPSSALHEHSDLSRTPPARPARRRVAVLAGAGLAVLLLGGGVFALAGGDGEPPVAGAPVTTGVVTTAAEEHPVRTVEPVTTESVRSTGPSASPAPSRSAEPSASPSGSPAPVVKVGHGTRPIMRTPTAGPTRTTAPPEPSLSAVYHYDDAGHSGSVQVVNSGNGAATGWTVTLTVAGAETVSVGSGAVSVSQSGSVVTFRPAGGTVPAGGSVSFGFSLDEEPASAPGGCAIDGVACS</sequence>
<dbReference type="GO" id="GO:0004553">
    <property type="term" value="F:hydrolase activity, hydrolyzing O-glycosyl compounds"/>
    <property type="evidence" value="ECO:0007669"/>
    <property type="project" value="InterPro"/>
</dbReference>
<feature type="transmembrane region" description="Helical" evidence="2">
    <location>
        <begin position="85"/>
        <end position="106"/>
    </location>
</feature>
<organism evidence="4 5">
    <name type="scientific">Actinoplanes cyaneus</name>
    <dbReference type="NCBI Taxonomy" id="52696"/>
    <lineage>
        <taxon>Bacteria</taxon>
        <taxon>Bacillati</taxon>
        <taxon>Actinomycetota</taxon>
        <taxon>Actinomycetes</taxon>
        <taxon>Micromonosporales</taxon>
        <taxon>Micromonosporaceae</taxon>
        <taxon>Actinoplanes</taxon>
    </lineage>
</organism>
<evidence type="ECO:0000256" key="2">
    <source>
        <dbReference type="SAM" id="Phobius"/>
    </source>
</evidence>
<dbReference type="PROSITE" id="PS51173">
    <property type="entry name" value="CBM2"/>
    <property type="match status" value="1"/>
</dbReference>
<name>A0A919IIH0_9ACTN</name>
<dbReference type="InterPro" id="IPR001919">
    <property type="entry name" value="CBD2"/>
</dbReference>
<dbReference type="SMART" id="SM00637">
    <property type="entry name" value="CBD_II"/>
    <property type="match status" value="1"/>
</dbReference>
<evidence type="ECO:0000256" key="1">
    <source>
        <dbReference type="SAM" id="MobiDB-lite"/>
    </source>
</evidence>
<gene>
    <name evidence="4" type="ORF">Acy02nite_38330</name>
</gene>
<dbReference type="Proteomes" id="UP000619479">
    <property type="component" value="Unassembled WGS sequence"/>
</dbReference>
<proteinExistence type="predicted"/>
<keyword evidence="2" id="KW-0812">Transmembrane</keyword>
<evidence type="ECO:0000259" key="3">
    <source>
        <dbReference type="PROSITE" id="PS51173"/>
    </source>
</evidence>
<dbReference type="Gene3D" id="2.60.40.290">
    <property type="match status" value="1"/>
</dbReference>
<dbReference type="EMBL" id="BOMH01000028">
    <property type="protein sequence ID" value="GID65952.1"/>
    <property type="molecule type" value="Genomic_DNA"/>
</dbReference>
<dbReference type="SUPFAM" id="SSF49384">
    <property type="entry name" value="Carbohydrate-binding domain"/>
    <property type="match status" value="1"/>
</dbReference>
<dbReference type="InterPro" id="IPR008965">
    <property type="entry name" value="CBM2/CBM3_carb-bd_dom_sf"/>
</dbReference>
<evidence type="ECO:0000313" key="5">
    <source>
        <dbReference type="Proteomes" id="UP000619479"/>
    </source>
</evidence>
<dbReference type="InterPro" id="IPR012291">
    <property type="entry name" value="CBM2_carb-bd_dom_sf"/>
</dbReference>
<keyword evidence="2" id="KW-1133">Transmembrane helix</keyword>
<comment type="caution">
    <text evidence="4">The sequence shown here is derived from an EMBL/GenBank/DDBJ whole genome shotgun (WGS) entry which is preliminary data.</text>
</comment>
<feature type="region of interest" description="Disordered" evidence="1">
    <location>
        <begin position="128"/>
        <end position="200"/>
    </location>
</feature>
<dbReference type="GO" id="GO:0005975">
    <property type="term" value="P:carbohydrate metabolic process"/>
    <property type="evidence" value="ECO:0007669"/>
    <property type="project" value="InterPro"/>
</dbReference>
<reference evidence="4" key="1">
    <citation type="submission" date="2021-01" db="EMBL/GenBank/DDBJ databases">
        <title>Whole genome shotgun sequence of Actinoplanes cyaneus NBRC 14990.</title>
        <authorList>
            <person name="Komaki H."/>
            <person name="Tamura T."/>
        </authorList>
    </citation>
    <scope>NUCLEOTIDE SEQUENCE</scope>
    <source>
        <strain evidence="4">NBRC 14990</strain>
    </source>
</reference>
<dbReference type="AlphaFoldDB" id="A0A919IIH0"/>
<feature type="compositionally biased region" description="Low complexity" evidence="1">
    <location>
        <begin position="149"/>
        <end position="171"/>
    </location>
</feature>